<keyword evidence="12 16" id="KW-0406">Ion transport</keyword>
<dbReference type="NCBIfam" id="TIGR01938">
    <property type="entry name" value="nqrC"/>
    <property type="match status" value="1"/>
</dbReference>
<dbReference type="HAMAP" id="MF_00427">
    <property type="entry name" value="NqrC"/>
    <property type="match status" value="1"/>
</dbReference>
<evidence type="ECO:0000256" key="15">
    <source>
        <dbReference type="ARBA" id="ARBA00023201"/>
    </source>
</evidence>
<organism evidence="19 20">
    <name type="scientific">Dasania phycosphaerae</name>
    <dbReference type="NCBI Taxonomy" id="2950436"/>
    <lineage>
        <taxon>Bacteria</taxon>
        <taxon>Pseudomonadati</taxon>
        <taxon>Pseudomonadota</taxon>
        <taxon>Gammaproteobacteria</taxon>
        <taxon>Cellvibrionales</taxon>
        <taxon>Spongiibacteraceae</taxon>
        <taxon>Dasania</taxon>
    </lineage>
</organism>
<keyword evidence="1 16" id="KW-0813">Transport</keyword>
<comment type="caution">
    <text evidence="16">Lacks conserved residue(s) required for the propagation of feature annotation.</text>
</comment>
<evidence type="ECO:0000313" key="19">
    <source>
        <dbReference type="EMBL" id="MCZ0864336.1"/>
    </source>
</evidence>
<evidence type="ECO:0000256" key="17">
    <source>
        <dbReference type="PIRNR" id="PIRNR009437"/>
    </source>
</evidence>
<dbReference type="PIRSF" id="PIRSF009437">
    <property type="entry name" value="NQR-1_subunit_C"/>
    <property type="match status" value="1"/>
</dbReference>
<feature type="transmembrane region" description="Helical" evidence="16">
    <location>
        <begin position="12"/>
        <end position="31"/>
    </location>
</feature>
<keyword evidence="2 16" id="KW-1003">Cell membrane</keyword>
<keyword evidence="9 16" id="KW-1133">Transmembrane helix</keyword>
<feature type="domain" description="FMN-binding" evidence="18">
    <location>
        <begin position="140"/>
        <end position="240"/>
    </location>
</feature>
<dbReference type="GO" id="GO:0005886">
    <property type="term" value="C:plasma membrane"/>
    <property type="evidence" value="ECO:0007669"/>
    <property type="project" value="UniProtKB-SubCell"/>
</dbReference>
<evidence type="ECO:0000256" key="16">
    <source>
        <dbReference type="HAMAP-Rule" id="MF_00427"/>
    </source>
</evidence>
<evidence type="ECO:0000256" key="11">
    <source>
        <dbReference type="ARBA" id="ARBA00023053"/>
    </source>
</evidence>
<evidence type="ECO:0000256" key="8">
    <source>
        <dbReference type="ARBA" id="ARBA00022967"/>
    </source>
</evidence>
<keyword evidence="6 16" id="KW-0288">FMN</keyword>
<evidence type="ECO:0000256" key="7">
    <source>
        <dbReference type="ARBA" id="ARBA00022692"/>
    </source>
</evidence>
<evidence type="ECO:0000256" key="1">
    <source>
        <dbReference type="ARBA" id="ARBA00022448"/>
    </source>
</evidence>
<proteinExistence type="inferred from homology"/>
<dbReference type="GO" id="GO:0010181">
    <property type="term" value="F:FMN binding"/>
    <property type="evidence" value="ECO:0007669"/>
    <property type="project" value="UniProtKB-UniRule"/>
</dbReference>
<keyword evidence="14 16" id="KW-0472">Membrane</keyword>
<keyword evidence="5 16" id="KW-0285">Flavoprotein</keyword>
<dbReference type="PANTHER" id="PTHR37838:SF1">
    <property type="entry name" value="NA(+)-TRANSLOCATING NADH-QUINONE REDUCTASE SUBUNIT C"/>
    <property type="match status" value="1"/>
</dbReference>
<dbReference type="SMART" id="SM00900">
    <property type="entry name" value="FMN_bind"/>
    <property type="match status" value="1"/>
</dbReference>
<keyword evidence="4 16" id="KW-0597">Phosphoprotein</keyword>
<evidence type="ECO:0000313" key="20">
    <source>
        <dbReference type="Proteomes" id="UP001069090"/>
    </source>
</evidence>
<comment type="cofactor">
    <cofactor evidence="16 17">
        <name>FMN</name>
        <dbReference type="ChEBI" id="CHEBI:58210"/>
    </cofactor>
</comment>
<gene>
    <name evidence="16" type="primary">nqrC</name>
    <name evidence="19" type="ORF">O0V09_03945</name>
</gene>
<name>A0A9J6RJA9_9GAMM</name>
<dbReference type="RefSeq" id="WP_258330488.1">
    <property type="nucleotide sequence ID" value="NZ_JAPTGG010000002.1"/>
</dbReference>
<protein>
    <recommendedName>
        <fullName evidence="16 17">Na(+)-translocating NADH-quinone reductase subunit C</fullName>
        <shortName evidence="16 17">Na(+)-NQR subunit C</shortName>
        <shortName evidence="16 17">Na(+)-translocating NQR subunit C</shortName>
        <ecNumber evidence="16 17">7.2.1.1</ecNumber>
    </recommendedName>
    <alternativeName>
        <fullName evidence="16 17">NQR complex subunit C</fullName>
    </alternativeName>
    <alternativeName>
        <fullName evidence="16 17">NQR-1 subunit C</fullName>
    </alternativeName>
</protein>
<keyword evidence="8 16" id="KW-1278">Translocase</keyword>
<evidence type="ECO:0000256" key="3">
    <source>
        <dbReference type="ARBA" id="ARBA00022519"/>
    </source>
</evidence>
<comment type="subunit">
    <text evidence="16 17">Composed of six subunits; NqrA, NqrB, NqrC, NqrD, NqrE and NqrF.</text>
</comment>
<dbReference type="AlphaFoldDB" id="A0A9J6RJA9"/>
<comment type="function">
    <text evidence="16">NQR complex catalyzes the reduction of ubiquinone-1 to ubiquinol by two successive reactions, coupled with the transport of Na(+) ions from the cytoplasm to the periplasm. NqrA to NqrE are probably involved in the second step, the conversion of ubisemiquinone to ubiquinol.</text>
</comment>
<comment type="caution">
    <text evidence="19">The sequence shown here is derived from an EMBL/GenBank/DDBJ whole genome shotgun (WGS) entry which is preliminary data.</text>
</comment>
<dbReference type="Pfam" id="PF04205">
    <property type="entry name" value="FMN_bind"/>
    <property type="match status" value="1"/>
</dbReference>
<comment type="subcellular location">
    <subcellularLocation>
        <location evidence="16">Cell membrane</location>
        <topology evidence="16">Single-pass membrane protein</topology>
    </subcellularLocation>
</comment>
<evidence type="ECO:0000256" key="14">
    <source>
        <dbReference type="ARBA" id="ARBA00023136"/>
    </source>
</evidence>
<dbReference type="PANTHER" id="PTHR37838">
    <property type="entry name" value="NA(+)-TRANSLOCATING NADH-QUINONE REDUCTASE SUBUNIT C"/>
    <property type="match status" value="1"/>
</dbReference>
<evidence type="ECO:0000256" key="4">
    <source>
        <dbReference type="ARBA" id="ARBA00022553"/>
    </source>
</evidence>
<accession>A0A9J6RJA9</accession>
<sequence>MSKETTSKTITVALALCIVCSMVVSGAAVLLKDMQKANKLLDRQTNILAAAGLLDASKPVTEQFEQVKTRIVDLDKGVFTDQFDTATFDQLRLAKNPEQSVVLGENDQAKILRRENYAVVYVIEKAGELDKIILPIRGKGLWSTLHGFLALEDDLNTIAGLGFYDHAETPGLGGEVDNPKWKSMWPGKKAYQGDDVKIQLVKGSVNPQSSTIAYEVDGLAGATLTSRGVTNLVQFWLGEMGFQKFLTNLRAGEA</sequence>
<evidence type="ECO:0000256" key="5">
    <source>
        <dbReference type="ARBA" id="ARBA00022630"/>
    </source>
</evidence>
<evidence type="ECO:0000256" key="2">
    <source>
        <dbReference type="ARBA" id="ARBA00022475"/>
    </source>
</evidence>
<dbReference type="GO" id="GO:0006814">
    <property type="term" value="P:sodium ion transport"/>
    <property type="evidence" value="ECO:0007669"/>
    <property type="project" value="UniProtKB-UniRule"/>
</dbReference>
<dbReference type="GO" id="GO:0016655">
    <property type="term" value="F:oxidoreductase activity, acting on NAD(P)H, quinone or similar compound as acceptor"/>
    <property type="evidence" value="ECO:0007669"/>
    <property type="project" value="UniProtKB-UniRule"/>
</dbReference>
<dbReference type="EMBL" id="JAPTGG010000002">
    <property type="protein sequence ID" value="MCZ0864336.1"/>
    <property type="molecule type" value="Genomic_DNA"/>
</dbReference>
<keyword evidence="20" id="KW-1185">Reference proteome</keyword>
<reference evidence="19 20" key="1">
    <citation type="submission" date="2022-12" db="EMBL/GenBank/DDBJ databases">
        <title>Dasania phycosphaerae sp. nov., isolated from particulate material of the south coast of Korea.</title>
        <authorList>
            <person name="Jiang Y."/>
        </authorList>
    </citation>
    <scope>NUCLEOTIDE SEQUENCE [LARGE SCALE GENOMIC DNA]</scope>
    <source>
        <strain evidence="19 20">GY-19</strain>
    </source>
</reference>
<dbReference type="InterPro" id="IPR010204">
    <property type="entry name" value="NqrC"/>
</dbReference>
<evidence type="ECO:0000256" key="6">
    <source>
        <dbReference type="ARBA" id="ARBA00022643"/>
    </source>
</evidence>
<evidence type="ECO:0000256" key="9">
    <source>
        <dbReference type="ARBA" id="ARBA00022989"/>
    </source>
</evidence>
<dbReference type="InterPro" id="IPR007329">
    <property type="entry name" value="FMN-bd"/>
</dbReference>
<comment type="catalytic activity">
    <reaction evidence="16 17">
        <text>a ubiquinone + n Na(+)(in) + NADH + H(+) = a ubiquinol + n Na(+)(out) + NAD(+)</text>
        <dbReference type="Rhea" id="RHEA:47748"/>
        <dbReference type="Rhea" id="RHEA-COMP:9565"/>
        <dbReference type="Rhea" id="RHEA-COMP:9566"/>
        <dbReference type="ChEBI" id="CHEBI:15378"/>
        <dbReference type="ChEBI" id="CHEBI:16389"/>
        <dbReference type="ChEBI" id="CHEBI:17976"/>
        <dbReference type="ChEBI" id="CHEBI:29101"/>
        <dbReference type="ChEBI" id="CHEBI:57540"/>
        <dbReference type="ChEBI" id="CHEBI:57945"/>
        <dbReference type="EC" id="7.2.1.1"/>
    </reaction>
</comment>
<keyword evidence="15 16" id="KW-0739">Sodium transport</keyword>
<keyword evidence="11 16" id="KW-0915">Sodium</keyword>
<dbReference type="NCBIfam" id="NF003749">
    <property type="entry name" value="PRK05346.1-5"/>
    <property type="match status" value="1"/>
</dbReference>
<keyword evidence="7 16" id="KW-0812">Transmembrane</keyword>
<evidence type="ECO:0000259" key="18">
    <source>
        <dbReference type="SMART" id="SM00900"/>
    </source>
</evidence>
<feature type="modified residue" description="FMN phosphoryl threonine" evidence="16">
    <location>
        <position position="223"/>
    </location>
</feature>
<evidence type="ECO:0000256" key="12">
    <source>
        <dbReference type="ARBA" id="ARBA00023065"/>
    </source>
</evidence>
<keyword evidence="3" id="KW-0997">Cell inner membrane</keyword>
<evidence type="ECO:0000256" key="10">
    <source>
        <dbReference type="ARBA" id="ARBA00023027"/>
    </source>
</evidence>
<keyword evidence="13 16" id="KW-0830">Ubiquinone</keyword>
<dbReference type="Proteomes" id="UP001069090">
    <property type="component" value="Unassembled WGS sequence"/>
</dbReference>
<dbReference type="EC" id="7.2.1.1" evidence="16 17"/>
<keyword evidence="10 16" id="KW-0520">NAD</keyword>
<evidence type="ECO:0000256" key="13">
    <source>
        <dbReference type="ARBA" id="ARBA00023075"/>
    </source>
</evidence>
<comment type="similarity">
    <text evidence="16 17">Belongs to the NqrC family.</text>
</comment>